<protein>
    <submittedName>
        <fullName evidence="1">Uncharacterized protein</fullName>
    </submittedName>
</protein>
<evidence type="ECO:0000313" key="2">
    <source>
        <dbReference type="Proteomes" id="UP000774326"/>
    </source>
</evidence>
<comment type="caution">
    <text evidence="1">The sequence shown here is derived from an EMBL/GenBank/DDBJ whole genome shotgun (WGS) entry which is preliminary data.</text>
</comment>
<accession>A0A9P8Q9E4</accession>
<dbReference type="Proteomes" id="UP000774326">
    <property type="component" value="Unassembled WGS sequence"/>
</dbReference>
<name>A0A9P8Q9E4_WICPI</name>
<sequence>MMNQPKTQIFHSIPPLVSLEPLIPEVEELKLENEEAEVDWFELVKERPESVGYVGGFMNEQLVGVKVVELLQLLEVDSLLIIELKQGDVGGVFVRDLVAGTVEDILEWIITIFIALFC</sequence>
<proteinExistence type="predicted"/>
<reference evidence="1" key="1">
    <citation type="journal article" date="2021" name="Open Biol.">
        <title>Shared evolutionary footprints suggest mitochondrial oxidative damage underlies multiple complex I losses in fungi.</title>
        <authorList>
            <person name="Schikora-Tamarit M.A."/>
            <person name="Marcet-Houben M."/>
            <person name="Nosek J."/>
            <person name="Gabaldon T."/>
        </authorList>
    </citation>
    <scope>NUCLEOTIDE SEQUENCE</scope>
    <source>
        <strain evidence="1">CBS2887</strain>
    </source>
</reference>
<dbReference type="AlphaFoldDB" id="A0A9P8Q9E4"/>
<dbReference type="EMBL" id="JAEUBG010001190">
    <property type="protein sequence ID" value="KAH3686807.1"/>
    <property type="molecule type" value="Genomic_DNA"/>
</dbReference>
<keyword evidence="2" id="KW-1185">Reference proteome</keyword>
<evidence type="ECO:0000313" key="1">
    <source>
        <dbReference type="EMBL" id="KAH3686807.1"/>
    </source>
</evidence>
<organism evidence="1 2">
    <name type="scientific">Wickerhamomyces pijperi</name>
    <name type="common">Yeast</name>
    <name type="synonym">Pichia pijperi</name>
    <dbReference type="NCBI Taxonomy" id="599730"/>
    <lineage>
        <taxon>Eukaryota</taxon>
        <taxon>Fungi</taxon>
        <taxon>Dikarya</taxon>
        <taxon>Ascomycota</taxon>
        <taxon>Saccharomycotina</taxon>
        <taxon>Saccharomycetes</taxon>
        <taxon>Phaffomycetales</taxon>
        <taxon>Wickerhamomycetaceae</taxon>
        <taxon>Wickerhamomyces</taxon>
    </lineage>
</organism>
<reference evidence="1" key="2">
    <citation type="submission" date="2021-01" db="EMBL/GenBank/DDBJ databases">
        <authorList>
            <person name="Schikora-Tamarit M.A."/>
        </authorList>
    </citation>
    <scope>NUCLEOTIDE SEQUENCE</scope>
    <source>
        <strain evidence="1">CBS2887</strain>
    </source>
</reference>
<gene>
    <name evidence="1" type="ORF">WICPIJ_002204</name>
</gene>